<feature type="transmembrane region" description="Helical" evidence="1">
    <location>
        <begin position="284"/>
        <end position="307"/>
    </location>
</feature>
<feature type="transmembrane region" description="Helical" evidence="1">
    <location>
        <begin position="314"/>
        <end position="333"/>
    </location>
</feature>
<feature type="transmembrane region" description="Helical" evidence="1">
    <location>
        <begin position="231"/>
        <end position="250"/>
    </location>
</feature>
<name>A0A2H0YRQ8_9BACT</name>
<feature type="transmembrane region" description="Helical" evidence="1">
    <location>
        <begin position="174"/>
        <end position="195"/>
    </location>
</feature>
<dbReference type="AlphaFoldDB" id="A0A2H0YRQ8"/>
<gene>
    <name evidence="2" type="ORF">COT25_04780</name>
</gene>
<evidence type="ECO:0008006" key="4">
    <source>
        <dbReference type="Google" id="ProtNLM"/>
    </source>
</evidence>
<dbReference type="EMBL" id="PEXV01000153">
    <property type="protein sequence ID" value="PIS41116.1"/>
    <property type="molecule type" value="Genomic_DNA"/>
</dbReference>
<protein>
    <recommendedName>
        <fullName evidence="4">Glycosyltransferase RgtA/B/C/D-like domain-containing protein</fullName>
    </recommendedName>
</protein>
<organism evidence="2 3">
    <name type="scientific">Candidatus Kerfeldbacteria bacterium CG08_land_8_20_14_0_20_42_7</name>
    <dbReference type="NCBI Taxonomy" id="2014245"/>
    <lineage>
        <taxon>Bacteria</taxon>
        <taxon>Candidatus Kerfeldiibacteriota</taxon>
    </lineage>
</organism>
<keyword evidence="1" id="KW-1133">Transmembrane helix</keyword>
<sequence>MLAWILEHRFAWGALLLFVVAFSLFVFLSNSSTFADPDSFYHIKLAENIAQGSITKEFRWLPFTTLAEHYTDQHFLYHVFLAPFVKYLGPFTGAKLATTLTASLLIVVFAYVMRNMGMKYPLLWGFLLLTILPFVFRINLAKAPGFSLLILFIGLLCAWKRWHVPLAIVSFVYAWSYGGFILLTFFVIWLSVLRLGTRWVSERMWLARANKRVHISWGIFFKRLFTQPDMYVVYAAILGTVLGVVVSPFFPQNLGYLNDQLIQIGIINYRNIIDVGNEWYPQQLIQLVANTILLTLLAVGAIVWGAIHLKRMTVRTWFLFSLFVFSLLFSLKSQRYVEYYVPLGIAFVASAYSDILTHTNLRKVFSKIFSGRSMRVTISLYAFVIYVIIGVCVVIPRDLMAVRSGLATGFPYLKTRNAALWLKNNTPENSIVVHSDWDEFPYLFMWDDHNRFVCGLDPTFLYRQSPDVYWAWVHFSRGETTENIPEIVTKQLQSNHVLVEKDHEKLLDIMKDEKDFAEVYEDDEASIFEYQGPEL</sequence>
<evidence type="ECO:0000313" key="3">
    <source>
        <dbReference type="Proteomes" id="UP000228711"/>
    </source>
</evidence>
<evidence type="ECO:0000313" key="2">
    <source>
        <dbReference type="EMBL" id="PIS41116.1"/>
    </source>
</evidence>
<feature type="transmembrane region" description="Helical" evidence="1">
    <location>
        <begin position="120"/>
        <end position="138"/>
    </location>
</feature>
<feature type="transmembrane region" description="Helical" evidence="1">
    <location>
        <begin position="378"/>
        <end position="396"/>
    </location>
</feature>
<evidence type="ECO:0000256" key="1">
    <source>
        <dbReference type="SAM" id="Phobius"/>
    </source>
</evidence>
<feature type="transmembrane region" description="Helical" evidence="1">
    <location>
        <begin position="96"/>
        <end position="114"/>
    </location>
</feature>
<keyword evidence="1" id="KW-0472">Membrane</keyword>
<comment type="caution">
    <text evidence="2">The sequence shown here is derived from an EMBL/GenBank/DDBJ whole genome shotgun (WGS) entry which is preliminary data.</text>
</comment>
<proteinExistence type="predicted"/>
<dbReference type="Proteomes" id="UP000228711">
    <property type="component" value="Unassembled WGS sequence"/>
</dbReference>
<accession>A0A2H0YRQ8</accession>
<reference evidence="3" key="1">
    <citation type="submission" date="2017-09" db="EMBL/GenBank/DDBJ databases">
        <title>Depth-based differentiation of microbial function through sediment-hosted aquifers and enrichment of novel symbionts in the deep terrestrial subsurface.</title>
        <authorList>
            <person name="Probst A.J."/>
            <person name="Ladd B."/>
            <person name="Jarett J.K."/>
            <person name="Geller-Mcgrath D.E."/>
            <person name="Sieber C.M.K."/>
            <person name="Emerson J.B."/>
            <person name="Anantharaman K."/>
            <person name="Thomas B.C."/>
            <person name="Malmstrom R."/>
            <person name="Stieglmeier M."/>
            <person name="Klingl A."/>
            <person name="Woyke T."/>
            <person name="Ryan C.M."/>
            <person name="Banfield J.F."/>
        </authorList>
    </citation>
    <scope>NUCLEOTIDE SEQUENCE [LARGE SCALE GENOMIC DNA]</scope>
</reference>
<feature type="transmembrane region" description="Helical" evidence="1">
    <location>
        <begin position="339"/>
        <end position="357"/>
    </location>
</feature>
<keyword evidence="1" id="KW-0812">Transmembrane</keyword>